<dbReference type="EMBL" id="JELY01003472">
    <property type="protein sequence ID" value="KYF48646.1"/>
    <property type="molecule type" value="Genomic_DNA"/>
</dbReference>
<proteinExistence type="predicted"/>
<feature type="region of interest" description="Disordered" evidence="1">
    <location>
        <begin position="138"/>
        <end position="158"/>
    </location>
</feature>
<evidence type="ECO:0000256" key="1">
    <source>
        <dbReference type="SAM" id="MobiDB-lite"/>
    </source>
</evidence>
<evidence type="ECO:0000313" key="3">
    <source>
        <dbReference type="Proteomes" id="UP000075420"/>
    </source>
</evidence>
<sequence>MSEDLERLRQEALAAARLDEERYASARKKALEGLSSLSRVMGLMAILAAPRLFARISAGGSAAVTQEHAMQLLDDYLAIIEAVQKGNFQDANGNIQRTEESTRRARKLIETWDFSGYTPASLVQAGRDYLRAYGLPEPEEGWDQWEGPSGDDQPHTST</sequence>
<dbReference type="Proteomes" id="UP000075420">
    <property type="component" value="Unassembled WGS sequence"/>
</dbReference>
<reference evidence="2 3" key="1">
    <citation type="submission" date="2014-02" db="EMBL/GenBank/DDBJ databases">
        <title>The small core and large imbalanced accessory genome model reveals a collaborative survival strategy of Sorangium cellulosum strains in nature.</title>
        <authorList>
            <person name="Han K."/>
            <person name="Peng R."/>
            <person name="Blom J."/>
            <person name="Li Y.-Z."/>
        </authorList>
    </citation>
    <scope>NUCLEOTIDE SEQUENCE [LARGE SCALE GENOMIC DNA]</scope>
    <source>
        <strain evidence="2 3">So0157-25</strain>
    </source>
</reference>
<gene>
    <name evidence="2" type="ORF">BE08_39305</name>
</gene>
<accession>A0A150P150</accession>
<organism evidence="2 3">
    <name type="scientific">Sorangium cellulosum</name>
    <name type="common">Polyangium cellulosum</name>
    <dbReference type="NCBI Taxonomy" id="56"/>
    <lineage>
        <taxon>Bacteria</taxon>
        <taxon>Pseudomonadati</taxon>
        <taxon>Myxococcota</taxon>
        <taxon>Polyangia</taxon>
        <taxon>Polyangiales</taxon>
        <taxon>Polyangiaceae</taxon>
        <taxon>Sorangium</taxon>
    </lineage>
</organism>
<protein>
    <submittedName>
        <fullName evidence="2">Uncharacterized protein</fullName>
    </submittedName>
</protein>
<evidence type="ECO:0000313" key="2">
    <source>
        <dbReference type="EMBL" id="KYF48646.1"/>
    </source>
</evidence>
<dbReference type="AlphaFoldDB" id="A0A150P150"/>
<comment type="caution">
    <text evidence="2">The sequence shown here is derived from an EMBL/GenBank/DDBJ whole genome shotgun (WGS) entry which is preliminary data.</text>
</comment>
<name>A0A150P150_SORCE</name>